<accession>A0AAD4W450</accession>
<dbReference type="Proteomes" id="UP001054821">
    <property type="component" value="Chromosome 4"/>
</dbReference>
<evidence type="ECO:0000313" key="3">
    <source>
        <dbReference type="Proteomes" id="UP001054821"/>
    </source>
</evidence>
<dbReference type="AlphaFoldDB" id="A0AAD4W450"/>
<sequence length="170" mass="19744">MLNELKSMKNNQVWELVEPHKSQKLVGLKWVFKTKKDKDGRIERFKAGLVAKGFTQREGIDYIEMFPLVSTKDSFVIIMALVAHYDLHLPQMDVKTVFLNGELKEENFIRQPEGFAKEGKDHMVCKLGKAIYGLKQASKRWYFKFHQTVSSYGFEENIADQCIYLKKCGS</sequence>
<comment type="caution">
    <text evidence="2">The sequence shown here is derived from an EMBL/GenBank/DDBJ whole genome shotgun (WGS) entry which is preliminary data.</text>
</comment>
<feature type="domain" description="Reverse transcriptase Ty1/copia-type" evidence="1">
    <location>
        <begin position="11"/>
        <end position="169"/>
    </location>
</feature>
<gene>
    <name evidence="2" type="ORF">L3X38_025740</name>
</gene>
<keyword evidence="3" id="KW-1185">Reference proteome</keyword>
<dbReference type="EMBL" id="JAJFAZ020000004">
    <property type="protein sequence ID" value="KAI5335607.1"/>
    <property type="molecule type" value="Genomic_DNA"/>
</dbReference>
<organism evidence="2 3">
    <name type="scientific">Prunus dulcis</name>
    <name type="common">Almond</name>
    <name type="synonym">Amygdalus dulcis</name>
    <dbReference type="NCBI Taxonomy" id="3755"/>
    <lineage>
        <taxon>Eukaryota</taxon>
        <taxon>Viridiplantae</taxon>
        <taxon>Streptophyta</taxon>
        <taxon>Embryophyta</taxon>
        <taxon>Tracheophyta</taxon>
        <taxon>Spermatophyta</taxon>
        <taxon>Magnoliopsida</taxon>
        <taxon>eudicotyledons</taxon>
        <taxon>Gunneridae</taxon>
        <taxon>Pentapetalae</taxon>
        <taxon>rosids</taxon>
        <taxon>fabids</taxon>
        <taxon>Rosales</taxon>
        <taxon>Rosaceae</taxon>
        <taxon>Amygdaloideae</taxon>
        <taxon>Amygdaleae</taxon>
        <taxon>Prunus</taxon>
    </lineage>
</organism>
<evidence type="ECO:0000259" key="1">
    <source>
        <dbReference type="Pfam" id="PF07727"/>
    </source>
</evidence>
<name>A0AAD4W450_PRUDU</name>
<proteinExistence type="predicted"/>
<dbReference type="Pfam" id="PF07727">
    <property type="entry name" value="RVT_2"/>
    <property type="match status" value="1"/>
</dbReference>
<protein>
    <recommendedName>
        <fullName evidence="1">Reverse transcriptase Ty1/copia-type domain-containing protein</fullName>
    </recommendedName>
</protein>
<dbReference type="InterPro" id="IPR013103">
    <property type="entry name" value="RVT_2"/>
</dbReference>
<reference evidence="2 3" key="1">
    <citation type="journal article" date="2022" name="G3 (Bethesda)">
        <title>Whole-genome sequence and methylome profiling of the almond [Prunus dulcis (Mill.) D.A. Webb] cultivar 'Nonpareil'.</title>
        <authorList>
            <person name="D'Amico-Willman K.M."/>
            <person name="Ouma W.Z."/>
            <person name="Meulia T."/>
            <person name="Sideli G.M."/>
            <person name="Gradziel T.M."/>
            <person name="Fresnedo-Ramirez J."/>
        </authorList>
    </citation>
    <scope>NUCLEOTIDE SEQUENCE [LARGE SCALE GENOMIC DNA]</scope>
    <source>
        <strain evidence="2">Clone GOH B32 T37-40</strain>
    </source>
</reference>
<evidence type="ECO:0000313" key="2">
    <source>
        <dbReference type="EMBL" id="KAI5335607.1"/>
    </source>
</evidence>